<name>A0A0R3SEX8_HYMDI</name>
<sequence length="430" mass="48468">MAGFFRQLFVLVFSIALIHATEVPLGVHPSSKTFKNSLNYLDSQFYIAGKPFTCLDKSATIPWYKVNDDYCDCLDGSDEPGTSACPDMKFYCANVGHEGVFIHSGYVNDMVCGKSLSFLPYLRIDCCDGSDEYNGRVKCNNTCETLAREKEEKLQKKRKDFEAGHQIYNEYVTRKAIELAEEAARKTEEERQRIKDEEAKLAADEAERMATTSETTTQPPHVETVVEPDLVAHPEEEGKEPDLVVHPEEEGKEDAEHLPDSPDHSDDESHHLPDSKSYITPESKPIDYGPDNGFMMLTEPSNGCLEYSDKQYTYSLCAFNEVRQRNLGSPAGSGTLLGRWKEWVGHPEDSINWTKQEKLEKLPYNEMLYDGGETCWNGPSRSAKVKVTCGVETKLLSASEPSRCIYVMKLETPAACHHKPEKLIQLHVEL</sequence>
<reference evidence="10" key="1">
    <citation type="submission" date="2017-02" db="UniProtKB">
        <authorList>
            <consortium name="WormBaseParasite"/>
        </authorList>
    </citation>
    <scope>IDENTIFICATION</scope>
</reference>
<evidence type="ECO:0000256" key="2">
    <source>
        <dbReference type="ARBA" id="ARBA00022729"/>
    </source>
</evidence>
<evidence type="ECO:0000256" key="4">
    <source>
        <dbReference type="ARBA" id="ARBA00023157"/>
    </source>
</evidence>
<dbReference type="InterPro" id="IPR036607">
    <property type="entry name" value="PRKCSH"/>
</dbReference>
<dbReference type="OrthoDB" id="28322at2759"/>
<dbReference type="AlphaFoldDB" id="A0A0R3SEX8"/>
<dbReference type="Pfam" id="PF13015">
    <property type="entry name" value="PRKCSH_1"/>
    <property type="match status" value="1"/>
</dbReference>
<accession>A0A0R3SEX8</accession>
<dbReference type="Gene3D" id="2.70.130.10">
    <property type="entry name" value="Mannose-6-phosphate receptor binding domain"/>
    <property type="match status" value="1"/>
</dbReference>
<dbReference type="STRING" id="6216.A0A0R3SEX8"/>
<dbReference type="Proteomes" id="UP000274504">
    <property type="component" value="Unassembled WGS sequence"/>
</dbReference>
<dbReference type="SUPFAM" id="SSF50911">
    <property type="entry name" value="Mannose 6-phosphate receptor domain"/>
    <property type="match status" value="1"/>
</dbReference>
<dbReference type="InterPro" id="IPR009011">
    <property type="entry name" value="Man6P_isomerase_rcpt-bd_dom_sf"/>
</dbReference>
<reference evidence="8 9" key="2">
    <citation type="submission" date="2018-11" db="EMBL/GenBank/DDBJ databases">
        <authorList>
            <consortium name="Pathogen Informatics"/>
        </authorList>
    </citation>
    <scope>NUCLEOTIDE SEQUENCE [LARGE SCALE GENOMIC DNA]</scope>
</reference>
<feature type="compositionally biased region" description="Polar residues" evidence="5">
    <location>
        <begin position="210"/>
        <end position="219"/>
    </location>
</feature>
<feature type="region of interest" description="Disordered" evidence="5">
    <location>
        <begin position="185"/>
        <end position="286"/>
    </location>
</feature>
<evidence type="ECO:0000313" key="9">
    <source>
        <dbReference type="Proteomes" id="UP000274504"/>
    </source>
</evidence>
<feature type="chain" id="PRO_5043131236" description="Glucosidase 2 subunit beta" evidence="6">
    <location>
        <begin position="21"/>
        <end position="430"/>
    </location>
</feature>
<protein>
    <recommendedName>
        <fullName evidence="1">Glucosidase 2 subunit beta</fullName>
    </recommendedName>
</protein>
<evidence type="ECO:0000256" key="6">
    <source>
        <dbReference type="SAM" id="SignalP"/>
    </source>
</evidence>
<dbReference type="GO" id="GO:0017177">
    <property type="term" value="C:glucosidase II complex"/>
    <property type="evidence" value="ECO:0007669"/>
    <property type="project" value="TreeGrafter"/>
</dbReference>
<dbReference type="PANTHER" id="PTHR12630:SF1">
    <property type="entry name" value="GLUCOSIDASE 2 SUBUNIT BETA"/>
    <property type="match status" value="1"/>
</dbReference>
<proteinExistence type="predicted"/>
<keyword evidence="2 6" id="KW-0732">Signal</keyword>
<evidence type="ECO:0000313" key="10">
    <source>
        <dbReference type="WBParaSite" id="HDID_0000335601-mRNA-1"/>
    </source>
</evidence>
<dbReference type="InterPro" id="IPR028146">
    <property type="entry name" value="PRKCSH_N"/>
</dbReference>
<dbReference type="EMBL" id="UYSG01001002">
    <property type="protein sequence ID" value="VDL31158.1"/>
    <property type="molecule type" value="Genomic_DNA"/>
</dbReference>
<dbReference type="PROSITE" id="PS51914">
    <property type="entry name" value="MRH"/>
    <property type="match status" value="1"/>
</dbReference>
<evidence type="ECO:0000256" key="5">
    <source>
        <dbReference type="SAM" id="MobiDB-lite"/>
    </source>
</evidence>
<gene>
    <name evidence="8" type="ORF">HDID_LOCUS3354</name>
</gene>
<feature type="signal peptide" evidence="6">
    <location>
        <begin position="1"/>
        <end position="20"/>
    </location>
</feature>
<dbReference type="GO" id="GO:0006491">
    <property type="term" value="P:N-glycan processing"/>
    <property type="evidence" value="ECO:0007669"/>
    <property type="project" value="TreeGrafter"/>
</dbReference>
<keyword evidence="3" id="KW-0256">Endoplasmic reticulum</keyword>
<feature type="domain" description="MRH" evidence="7">
    <location>
        <begin position="302"/>
        <end position="418"/>
    </location>
</feature>
<dbReference type="PANTHER" id="PTHR12630">
    <property type="entry name" value="N-LINKED OLIGOSACCHARIDE PROCESSING"/>
    <property type="match status" value="1"/>
</dbReference>
<dbReference type="WBParaSite" id="HDID_0000335601-mRNA-1">
    <property type="protein sequence ID" value="HDID_0000335601-mRNA-1"/>
    <property type="gene ID" value="HDID_0000335601"/>
</dbReference>
<evidence type="ECO:0000313" key="8">
    <source>
        <dbReference type="EMBL" id="VDL31158.1"/>
    </source>
</evidence>
<dbReference type="InterPro" id="IPR044865">
    <property type="entry name" value="MRH_dom"/>
</dbReference>
<dbReference type="InterPro" id="IPR039794">
    <property type="entry name" value="Gtb1-like"/>
</dbReference>
<evidence type="ECO:0000256" key="1">
    <source>
        <dbReference type="ARBA" id="ARBA00022387"/>
    </source>
</evidence>
<dbReference type="Pfam" id="PF12999">
    <property type="entry name" value="PRKCSH-like"/>
    <property type="match status" value="1"/>
</dbReference>
<feature type="compositionally biased region" description="Basic and acidic residues" evidence="5">
    <location>
        <begin position="185"/>
        <end position="208"/>
    </location>
</feature>
<evidence type="ECO:0000259" key="7">
    <source>
        <dbReference type="PROSITE" id="PS51914"/>
    </source>
</evidence>
<evidence type="ECO:0000256" key="3">
    <source>
        <dbReference type="ARBA" id="ARBA00022824"/>
    </source>
</evidence>
<keyword evidence="4" id="KW-1015">Disulfide bond</keyword>
<feature type="compositionally biased region" description="Basic and acidic residues" evidence="5">
    <location>
        <begin position="230"/>
        <end position="274"/>
    </location>
</feature>
<organism evidence="10">
    <name type="scientific">Hymenolepis diminuta</name>
    <name type="common">Rat tapeworm</name>
    <dbReference type="NCBI Taxonomy" id="6216"/>
    <lineage>
        <taxon>Eukaryota</taxon>
        <taxon>Metazoa</taxon>
        <taxon>Spiralia</taxon>
        <taxon>Lophotrochozoa</taxon>
        <taxon>Platyhelminthes</taxon>
        <taxon>Cestoda</taxon>
        <taxon>Eucestoda</taxon>
        <taxon>Cyclophyllidea</taxon>
        <taxon>Hymenolepididae</taxon>
        <taxon>Hymenolepis</taxon>
    </lineage>
</organism>